<reference evidence="1" key="1">
    <citation type="submission" date="2020-08" db="EMBL/GenBank/DDBJ databases">
        <title>Paracoccus amoyensis sp. nov., isolated from the surface seawater at coast of Xiamen, Fujian.</title>
        <authorList>
            <person name="Lyu L."/>
        </authorList>
    </citation>
    <scope>NUCLEOTIDE SEQUENCE</scope>
    <source>
        <strain evidence="1">11-3</strain>
    </source>
</reference>
<dbReference type="Proteomes" id="UP000608594">
    <property type="component" value="Unassembled WGS sequence"/>
</dbReference>
<proteinExistence type="predicted"/>
<dbReference type="AlphaFoldDB" id="A0A926GBL9"/>
<evidence type="ECO:0000313" key="1">
    <source>
        <dbReference type="EMBL" id="MBC9248028.1"/>
    </source>
</evidence>
<dbReference type="RefSeq" id="WP_187794500.1">
    <property type="nucleotide sequence ID" value="NZ_JACOQL010000004.1"/>
</dbReference>
<keyword evidence="2" id="KW-1185">Reference proteome</keyword>
<organism evidence="1 2">
    <name type="scientific">Paracoccus amoyensis</name>
    <dbReference type="NCBI Taxonomy" id="2760093"/>
    <lineage>
        <taxon>Bacteria</taxon>
        <taxon>Pseudomonadati</taxon>
        <taxon>Pseudomonadota</taxon>
        <taxon>Alphaproteobacteria</taxon>
        <taxon>Rhodobacterales</taxon>
        <taxon>Paracoccaceae</taxon>
        <taxon>Paracoccus</taxon>
    </lineage>
</organism>
<gene>
    <name evidence="1" type="ORF">H4P12_15220</name>
</gene>
<sequence>MTPNFMTGLALASPTADMIPLMLDASAYSEVETNEFATVTIGTRQQAQGTIVRRYRDGSISINAGGRIVTGRPITQASTGRGWWSRISGRTAS</sequence>
<accession>A0A926GBL9</accession>
<comment type="caution">
    <text evidence="1">The sequence shown here is derived from an EMBL/GenBank/DDBJ whole genome shotgun (WGS) entry which is preliminary data.</text>
</comment>
<dbReference type="EMBL" id="JACOQL010000004">
    <property type="protein sequence ID" value="MBC9248028.1"/>
    <property type="molecule type" value="Genomic_DNA"/>
</dbReference>
<protein>
    <submittedName>
        <fullName evidence="1">Uncharacterized protein</fullName>
    </submittedName>
</protein>
<evidence type="ECO:0000313" key="2">
    <source>
        <dbReference type="Proteomes" id="UP000608594"/>
    </source>
</evidence>
<name>A0A926GBL9_9RHOB</name>